<dbReference type="Proteomes" id="UP000182983">
    <property type="component" value="Unassembled WGS sequence"/>
</dbReference>
<reference evidence="2" key="1">
    <citation type="submission" date="2016-10" db="EMBL/GenBank/DDBJ databases">
        <authorList>
            <person name="Varghese N."/>
            <person name="Submissions S."/>
        </authorList>
    </citation>
    <scope>NUCLEOTIDE SEQUENCE [LARGE SCALE GENOMIC DNA]</scope>
    <source>
        <strain evidence="2">DSM 13234</strain>
    </source>
</reference>
<gene>
    <name evidence="1" type="ORF">SAMN04244559_03289</name>
</gene>
<proteinExistence type="predicted"/>
<dbReference type="RefSeq" id="WP_074770570.1">
    <property type="nucleotide sequence ID" value="NZ_FNWO01000020.1"/>
</dbReference>
<dbReference type="OrthoDB" id="7359119at2"/>
<protein>
    <submittedName>
        <fullName evidence="1">Uncharacterized protein</fullName>
    </submittedName>
</protein>
<evidence type="ECO:0000313" key="1">
    <source>
        <dbReference type="EMBL" id="SEH64447.1"/>
    </source>
</evidence>
<sequence>MTDPFRAILTVQQAALEGWLSMTTMAMRSWEQVLTLNQQLLRHADTLVRVHVEIDDGPTFTGKYGKRHLDIDPERDV</sequence>
<evidence type="ECO:0000313" key="2">
    <source>
        <dbReference type="Proteomes" id="UP000182983"/>
    </source>
</evidence>
<dbReference type="AlphaFoldDB" id="A0A1H6JYJ1"/>
<keyword evidence="2" id="KW-1185">Reference proteome</keyword>
<accession>A0A1H6JYJ1</accession>
<name>A0A1H6JYJ1_MAGFU</name>
<organism evidence="1 2">
    <name type="scientific">Magnetospirillum fulvum</name>
    <name type="common">Rhodospirillum fulvum</name>
    <dbReference type="NCBI Taxonomy" id="1082"/>
    <lineage>
        <taxon>Bacteria</taxon>
        <taxon>Pseudomonadati</taxon>
        <taxon>Pseudomonadota</taxon>
        <taxon>Alphaproteobacteria</taxon>
        <taxon>Rhodospirillales</taxon>
        <taxon>Rhodospirillaceae</taxon>
        <taxon>Magnetospirillum</taxon>
    </lineage>
</organism>
<dbReference type="EMBL" id="FNWO01000020">
    <property type="protein sequence ID" value="SEH64447.1"/>
    <property type="molecule type" value="Genomic_DNA"/>
</dbReference>